<evidence type="ECO:0000256" key="6">
    <source>
        <dbReference type="ARBA" id="ARBA00044198"/>
    </source>
</evidence>
<keyword evidence="5 9" id="KW-0539">Nucleus</keyword>
<dbReference type="GO" id="GO:0030681">
    <property type="term" value="C:multimeric ribonuclease P complex"/>
    <property type="evidence" value="ECO:0007669"/>
    <property type="project" value="UniProtKB-ARBA"/>
</dbReference>
<dbReference type="GO" id="GO:0005730">
    <property type="term" value="C:nucleolus"/>
    <property type="evidence" value="ECO:0007669"/>
    <property type="project" value="UniProtKB-SubCell"/>
</dbReference>
<evidence type="ECO:0000256" key="1">
    <source>
        <dbReference type="ARBA" id="ARBA00004604"/>
    </source>
</evidence>
<dbReference type="GeneID" id="117365540"/>
<evidence type="ECO:0000313" key="11">
    <source>
        <dbReference type="Proteomes" id="UP000515159"/>
    </source>
</evidence>
<gene>
    <name evidence="12" type="primary">POP5</name>
</gene>
<dbReference type="OrthoDB" id="24745at2759"/>
<evidence type="ECO:0000256" key="9">
    <source>
        <dbReference type="PIRNR" id="PIRNR023803"/>
    </source>
</evidence>
<evidence type="ECO:0000256" key="4">
    <source>
        <dbReference type="ARBA" id="ARBA00022694"/>
    </source>
</evidence>
<organism evidence="11 12">
    <name type="scientific">Geotrypetes seraphini</name>
    <name type="common">Gaboon caecilian</name>
    <name type="synonym">Caecilia seraphini</name>
    <dbReference type="NCBI Taxonomy" id="260995"/>
    <lineage>
        <taxon>Eukaryota</taxon>
        <taxon>Metazoa</taxon>
        <taxon>Chordata</taxon>
        <taxon>Craniata</taxon>
        <taxon>Vertebrata</taxon>
        <taxon>Euteleostomi</taxon>
        <taxon>Amphibia</taxon>
        <taxon>Gymnophiona</taxon>
        <taxon>Geotrypetes</taxon>
    </lineage>
</organism>
<comment type="function">
    <text evidence="8">Component of ribonuclease P, a protein complex that generates mature tRNA molecules by cleaving their 5'-ends. Also a component of the MRP ribonuclease complex, which cleaves pre-rRNA sequences.</text>
</comment>
<comment type="similarity">
    <text evidence="2 9">Belongs to the eukaryotic/archaeal RNase P protein component 2 family.</text>
</comment>
<dbReference type="PANTHER" id="PTHR48414">
    <property type="entry name" value="POP5 HOMOLOG, RIBONUCLEASE P_MRP SUBUNIT"/>
    <property type="match status" value="1"/>
</dbReference>
<comment type="subcellular location">
    <subcellularLocation>
        <location evidence="1 9">Nucleus</location>
        <location evidence="1 9">Nucleolus</location>
    </subcellularLocation>
</comment>
<dbReference type="PANTHER" id="PTHR48414:SF1">
    <property type="entry name" value="POP5 HOMOLOG, RIBONUCLEASE P_MRP SUBUNIT"/>
    <property type="match status" value="1"/>
</dbReference>
<dbReference type="AlphaFoldDB" id="A0A6P8S2M4"/>
<keyword evidence="11" id="KW-1185">Reference proteome</keyword>
<dbReference type="InterPro" id="IPR038085">
    <property type="entry name" value="Rnp2-like_sf"/>
</dbReference>
<dbReference type="InParanoid" id="A0A6P8S2M4"/>
<protein>
    <recommendedName>
        <fullName evidence="6 9">Ribonuclease P/MRP protein subunit POP5</fullName>
    </recommendedName>
</protein>
<dbReference type="GO" id="GO:0001682">
    <property type="term" value="P:tRNA 5'-leader removal"/>
    <property type="evidence" value="ECO:0007669"/>
    <property type="project" value="InterPro"/>
</dbReference>
<evidence type="ECO:0000256" key="5">
    <source>
        <dbReference type="ARBA" id="ARBA00023242"/>
    </source>
</evidence>
<proteinExistence type="inferred from homology"/>
<keyword evidence="3" id="KW-0698">rRNA processing</keyword>
<sequence>MVRFKSRYLLCEIVVDDPLCRQNINQGLVQSAIKDALIRAHGDFGFACCSVSFAVKYVNAYTGIVFIRCRKAFYQLLWSSLPFITCLESWGQRYPCFFNTLHVSGTIRTCQKYLIQYNQKQLLRLLYKSTSDVERKQIESSIRSCSLEAVEDEEDSQSSCEDEPEP</sequence>
<dbReference type="SUPFAM" id="SSF160350">
    <property type="entry name" value="Rnp2-like"/>
    <property type="match status" value="1"/>
</dbReference>
<evidence type="ECO:0000256" key="7">
    <source>
        <dbReference type="ARBA" id="ARBA00046486"/>
    </source>
</evidence>
<evidence type="ECO:0000256" key="8">
    <source>
        <dbReference type="ARBA" id="ARBA00056519"/>
    </source>
</evidence>
<dbReference type="Proteomes" id="UP000515159">
    <property type="component" value="Chromosome 8"/>
</dbReference>
<dbReference type="FunCoup" id="A0A6P8S2M4">
    <property type="interactions" value="664"/>
</dbReference>
<dbReference type="Gene3D" id="3.30.70.3250">
    <property type="entry name" value="Ribonuclease P, Pop5 subunit"/>
    <property type="match status" value="1"/>
</dbReference>
<dbReference type="GO" id="GO:0033204">
    <property type="term" value="F:ribonuclease P RNA binding"/>
    <property type="evidence" value="ECO:0007669"/>
    <property type="project" value="InterPro"/>
</dbReference>
<name>A0A6P8S2M4_GEOSA</name>
<dbReference type="CTD" id="51367"/>
<dbReference type="InterPro" id="IPR002759">
    <property type="entry name" value="Pop5/Rpp14/Rnp2-like"/>
</dbReference>
<evidence type="ECO:0000256" key="3">
    <source>
        <dbReference type="ARBA" id="ARBA00022552"/>
    </source>
</evidence>
<evidence type="ECO:0000313" key="12">
    <source>
        <dbReference type="RefSeq" id="XP_033811912.1"/>
    </source>
</evidence>
<evidence type="ECO:0000256" key="2">
    <source>
        <dbReference type="ARBA" id="ARBA00010800"/>
    </source>
</evidence>
<reference evidence="12" key="1">
    <citation type="submission" date="2025-08" db="UniProtKB">
        <authorList>
            <consortium name="RefSeq"/>
        </authorList>
    </citation>
    <scope>IDENTIFICATION</scope>
</reference>
<dbReference type="InterPro" id="IPR016819">
    <property type="entry name" value="RNase_P/MRP_POP5"/>
</dbReference>
<feature type="region of interest" description="Disordered" evidence="10">
    <location>
        <begin position="147"/>
        <end position="166"/>
    </location>
</feature>
<keyword evidence="4 9" id="KW-0819">tRNA processing</keyword>
<dbReference type="KEGG" id="gsh:117365540"/>
<dbReference type="Pfam" id="PF01900">
    <property type="entry name" value="RNase_P_Rpp14"/>
    <property type="match status" value="1"/>
</dbReference>
<dbReference type="GO" id="GO:0006364">
    <property type="term" value="P:rRNA processing"/>
    <property type="evidence" value="ECO:0007669"/>
    <property type="project" value="UniProtKB-KW"/>
</dbReference>
<dbReference type="PIRSF" id="PIRSF023803">
    <property type="entry name" value="Ribonuclease_P_prd"/>
    <property type="match status" value="1"/>
</dbReference>
<dbReference type="RefSeq" id="XP_033811912.1">
    <property type="nucleotide sequence ID" value="XM_033956021.1"/>
</dbReference>
<evidence type="ECO:0000256" key="10">
    <source>
        <dbReference type="SAM" id="MobiDB-lite"/>
    </source>
</evidence>
<comment type="subunit">
    <text evidence="7">Component of nuclear RNase P and RNase MRP ribonucleoproteins. RNase P consists of a catalytic RNA moiety and 10 different protein chains; POP1, POP4, POP5, POP7, RPP14, RPP21, RPP25, RPP30, RPP38 and RPP40. Within the RNase P complex, POP1, POP7 and RPP25 form the 'finger' subcomplex, POP5, RPP14, RPP40 and homodimeric RPP30 form the 'palm' subcomplex, and RPP21, POP4 and RPP38 form the 'wrist' subcomplex. All subunits of the RNase P complex interact with the catalytic RNA. Several subunits of RNase P are also part of the RNase MRP complex. RNase MRP consists of a catalytic RNA moiety and about 8 protein subunits; POP1, POP7, RPP25, RPP30, RPP38, RPP40 and possibly also POP4 and POP5.</text>
</comment>
<dbReference type="FunFam" id="3.30.70.3250:FF:000001">
    <property type="entry name" value="Ribonuclease P/MRP protein subunit POP5"/>
    <property type="match status" value="1"/>
</dbReference>
<accession>A0A6P8S2M4</accession>
<feature type="compositionally biased region" description="Acidic residues" evidence="10">
    <location>
        <begin position="149"/>
        <end position="166"/>
    </location>
</feature>